<proteinExistence type="predicted"/>
<gene>
    <name evidence="1" type="ORF">SAMN05216377_110163</name>
</gene>
<accession>A0A1G7T102</accession>
<organism evidence="1 2">
    <name type="scientific">Pseudonocardia oroxyli</name>
    <dbReference type="NCBI Taxonomy" id="366584"/>
    <lineage>
        <taxon>Bacteria</taxon>
        <taxon>Bacillati</taxon>
        <taxon>Actinomycetota</taxon>
        <taxon>Actinomycetes</taxon>
        <taxon>Pseudonocardiales</taxon>
        <taxon>Pseudonocardiaceae</taxon>
        <taxon>Pseudonocardia</taxon>
    </lineage>
</organism>
<dbReference type="AlphaFoldDB" id="A0A1G7T102"/>
<dbReference type="EMBL" id="FNBE01000010">
    <property type="protein sequence ID" value="SDG28888.1"/>
    <property type="molecule type" value="Genomic_DNA"/>
</dbReference>
<protein>
    <submittedName>
        <fullName evidence="1">Uncharacterized protein</fullName>
    </submittedName>
</protein>
<keyword evidence="2" id="KW-1185">Reference proteome</keyword>
<name>A0A1G7T102_PSEOR</name>
<sequence length="185" mass="19709">MDTAAAHELLLRLAGRLPDDVSWRLRDWLAAGAAGPVGSLLPRALLRNRIGVTDHERELLAATSLSRLVDAVLPGVEPPAPSFAAGPEIPDLAVLTAMAVVAGRAEELRDARRGTQRVLVVTGADRAWELTGTLQRLLRVHGDRTPCVEVLPTDLEPPAYHQAAIVGSRPVWTAPARSGVPVPTN</sequence>
<reference evidence="1 2" key="1">
    <citation type="submission" date="2016-10" db="EMBL/GenBank/DDBJ databases">
        <authorList>
            <person name="de Groot N.N."/>
        </authorList>
    </citation>
    <scope>NUCLEOTIDE SEQUENCE [LARGE SCALE GENOMIC DNA]</scope>
    <source>
        <strain evidence="1 2">CGMCC 4.3143</strain>
    </source>
</reference>
<dbReference type="RefSeq" id="WP_176921370.1">
    <property type="nucleotide sequence ID" value="NZ_FNBE01000010.1"/>
</dbReference>
<dbReference type="STRING" id="366584.SAMN05216377_110163"/>
<evidence type="ECO:0000313" key="2">
    <source>
        <dbReference type="Proteomes" id="UP000198967"/>
    </source>
</evidence>
<evidence type="ECO:0000313" key="1">
    <source>
        <dbReference type="EMBL" id="SDG28888.1"/>
    </source>
</evidence>
<dbReference type="Proteomes" id="UP000198967">
    <property type="component" value="Unassembled WGS sequence"/>
</dbReference>